<keyword evidence="2" id="KW-0645">Protease</keyword>
<dbReference type="Proteomes" id="UP000006048">
    <property type="component" value="Chromosome"/>
</dbReference>
<keyword evidence="4" id="KW-0788">Thiol protease</keyword>
<dbReference type="InterPro" id="IPR000064">
    <property type="entry name" value="NLP_P60_dom"/>
</dbReference>
<keyword evidence="3" id="KW-0378">Hydrolase</keyword>
<dbReference type="HOGENOM" id="CLU_2468146_0_0_12"/>
<name>I4B8S7_TURPD</name>
<comment type="similarity">
    <text evidence="1">Belongs to the peptidase C40 family.</text>
</comment>
<proteinExistence type="inferred from homology"/>
<evidence type="ECO:0000313" key="6">
    <source>
        <dbReference type="EMBL" id="AFM13684.1"/>
    </source>
</evidence>
<evidence type="ECO:0000256" key="2">
    <source>
        <dbReference type="ARBA" id="ARBA00022670"/>
    </source>
</evidence>
<dbReference type="GO" id="GO:0006508">
    <property type="term" value="P:proteolysis"/>
    <property type="evidence" value="ECO:0007669"/>
    <property type="project" value="UniProtKB-KW"/>
</dbReference>
<dbReference type="Gene3D" id="3.90.1720.10">
    <property type="entry name" value="endopeptidase domain like (from Nostoc punctiforme)"/>
    <property type="match status" value="1"/>
</dbReference>
<protein>
    <submittedName>
        <fullName evidence="6">NLP/P60 protein</fullName>
    </submittedName>
</protein>
<dbReference type="InterPro" id="IPR038765">
    <property type="entry name" value="Papain-like_cys_pep_sf"/>
</dbReference>
<dbReference type="EMBL" id="CP002959">
    <property type="protein sequence ID" value="AFM13684.1"/>
    <property type="molecule type" value="Genomic_DNA"/>
</dbReference>
<accession>I4B8S7</accession>
<dbReference type="PROSITE" id="PS51935">
    <property type="entry name" value="NLPC_P60"/>
    <property type="match status" value="1"/>
</dbReference>
<sequence>MHATKTAAATHVSTETQIRDAGASGAQSYLNLPYKFAGASPTGLDCRGLVLYLYNQHGLTMPHGAIYMRPMLKLTRNPKKRRDFLFER</sequence>
<organism evidence="6 7">
    <name type="scientific">Turneriella parva (strain ATCC BAA-1111 / DSM 21527 / NCTC 11395 / H)</name>
    <name type="common">Leptospira parva</name>
    <dbReference type="NCBI Taxonomy" id="869212"/>
    <lineage>
        <taxon>Bacteria</taxon>
        <taxon>Pseudomonadati</taxon>
        <taxon>Spirochaetota</taxon>
        <taxon>Spirochaetia</taxon>
        <taxon>Leptospirales</taxon>
        <taxon>Leptospiraceae</taxon>
        <taxon>Turneriella</taxon>
    </lineage>
</organism>
<gene>
    <name evidence="6" type="ordered locus">Turpa_3045</name>
</gene>
<reference evidence="6 7" key="1">
    <citation type="submission" date="2012-06" db="EMBL/GenBank/DDBJ databases">
        <title>The complete chromosome of genome of Turneriella parva DSM 21527.</title>
        <authorList>
            <consortium name="US DOE Joint Genome Institute (JGI-PGF)"/>
            <person name="Lucas S."/>
            <person name="Han J."/>
            <person name="Lapidus A."/>
            <person name="Bruce D."/>
            <person name="Goodwin L."/>
            <person name="Pitluck S."/>
            <person name="Peters L."/>
            <person name="Kyrpides N."/>
            <person name="Mavromatis K."/>
            <person name="Ivanova N."/>
            <person name="Mikhailova N."/>
            <person name="Chertkov O."/>
            <person name="Detter J.C."/>
            <person name="Tapia R."/>
            <person name="Han C."/>
            <person name="Land M."/>
            <person name="Hauser L."/>
            <person name="Markowitz V."/>
            <person name="Cheng J.-F."/>
            <person name="Hugenholtz P."/>
            <person name="Woyke T."/>
            <person name="Wu D."/>
            <person name="Gronow S."/>
            <person name="Wellnitz S."/>
            <person name="Brambilla E."/>
            <person name="Klenk H.-P."/>
            <person name="Eisen J.A."/>
        </authorList>
    </citation>
    <scope>NUCLEOTIDE SEQUENCE [LARGE SCALE GENOMIC DNA]</scope>
    <source>
        <strain evidence="7">ATCC BAA-1111 / DSM 21527 / NCTC 11395 / H</strain>
    </source>
</reference>
<evidence type="ECO:0000256" key="3">
    <source>
        <dbReference type="ARBA" id="ARBA00022801"/>
    </source>
</evidence>
<dbReference type="SUPFAM" id="SSF54001">
    <property type="entry name" value="Cysteine proteinases"/>
    <property type="match status" value="1"/>
</dbReference>
<dbReference type="AlphaFoldDB" id="I4B8S7"/>
<evidence type="ECO:0000256" key="4">
    <source>
        <dbReference type="ARBA" id="ARBA00022807"/>
    </source>
</evidence>
<feature type="domain" description="NlpC/P60" evidence="5">
    <location>
        <begin position="16"/>
        <end position="88"/>
    </location>
</feature>
<dbReference type="GO" id="GO:0008234">
    <property type="term" value="F:cysteine-type peptidase activity"/>
    <property type="evidence" value="ECO:0007669"/>
    <property type="project" value="UniProtKB-KW"/>
</dbReference>
<keyword evidence="7" id="KW-1185">Reference proteome</keyword>
<dbReference type="Pfam" id="PF00877">
    <property type="entry name" value="NLPC_P60"/>
    <property type="match status" value="1"/>
</dbReference>
<dbReference type="KEGG" id="tpx:Turpa_3045"/>
<evidence type="ECO:0000256" key="1">
    <source>
        <dbReference type="ARBA" id="ARBA00007074"/>
    </source>
</evidence>
<evidence type="ECO:0000259" key="5">
    <source>
        <dbReference type="PROSITE" id="PS51935"/>
    </source>
</evidence>
<dbReference type="STRING" id="869212.Turpa_3045"/>
<evidence type="ECO:0000313" key="7">
    <source>
        <dbReference type="Proteomes" id="UP000006048"/>
    </source>
</evidence>